<reference evidence="1" key="2">
    <citation type="journal article" date="2023" name="IMA Fungus">
        <title>Comparative genomic study of the Penicillium genus elucidates a diverse pangenome and 15 lateral gene transfer events.</title>
        <authorList>
            <person name="Petersen C."/>
            <person name="Sorensen T."/>
            <person name="Nielsen M.R."/>
            <person name="Sondergaard T.E."/>
            <person name="Sorensen J.L."/>
            <person name="Fitzpatrick D.A."/>
            <person name="Frisvad J.C."/>
            <person name="Nielsen K.L."/>
        </authorList>
    </citation>
    <scope>NUCLEOTIDE SEQUENCE</scope>
    <source>
        <strain evidence="1">IBT 20477</strain>
    </source>
</reference>
<sequence length="72" mass="7965">MIDLQARPLKGFEVMIGEGGVRAILPLFDTVNNWIGKPVDGLYNFCGPVRISTDNEILGLSVDFDTEDLIVR</sequence>
<dbReference type="AlphaFoldDB" id="A0A9W9JJV5"/>
<keyword evidence="2" id="KW-1185">Reference proteome</keyword>
<proteinExistence type="predicted"/>
<evidence type="ECO:0000313" key="1">
    <source>
        <dbReference type="EMBL" id="KAJ5197391.1"/>
    </source>
</evidence>
<comment type="caution">
    <text evidence="1">The sequence shown here is derived from an EMBL/GenBank/DDBJ whole genome shotgun (WGS) entry which is preliminary data.</text>
</comment>
<protein>
    <submittedName>
        <fullName evidence="1">Uncharacterized protein</fullName>
    </submittedName>
</protein>
<evidence type="ECO:0000313" key="2">
    <source>
        <dbReference type="Proteomes" id="UP001150942"/>
    </source>
</evidence>
<accession>A0A9W9JJV5</accession>
<reference evidence="1" key="1">
    <citation type="submission" date="2022-11" db="EMBL/GenBank/DDBJ databases">
        <authorList>
            <person name="Petersen C."/>
        </authorList>
    </citation>
    <scope>NUCLEOTIDE SEQUENCE</scope>
    <source>
        <strain evidence="1">IBT 20477</strain>
    </source>
</reference>
<dbReference type="OrthoDB" id="5273847at2759"/>
<dbReference type="EMBL" id="JAPQKQ010000005">
    <property type="protein sequence ID" value="KAJ5197391.1"/>
    <property type="molecule type" value="Genomic_DNA"/>
</dbReference>
<dbReference type="Proteomes" id="UP001150942">
    <property type="component" value="Unassembled WGS sequence"/>
</dbReference>
<organism evidence="1 2">
    <name type="scientific">Penicillium cf. viridicatum</name>
    <dbReference type="NCBI Taxonomy" id="2972119"/>
    <lineage>
        <taxon>Eukaryota</taxon>
        <taxon>Fungi</taxon>
        <taxon>Dikarya</taxon>
        <taxon>Ascomycota</taxon>
        <taxon>Pezizomycotina</taxon>
        <taxon>Eurotiomycetes</taxon>
        <taxon>Eurotiomycetidae</taxon>
        <taxon>Eurotiales</taxon>
        <taxon>Aspergillaceae</taxon>
        <taxon>Penicillium</taxon>
    </lineage>
</organism>
<gene>
    <name evidence="1" type="ORF">N7449_007870</name>
</gene>
<name>A0A9W9JJV5_9EURO</name>